<dbReference type="EMBL" id="FO818640">
    <property type="protein sequence ID" value="CDM95496.1"/>
    <property type="molecule type" value="Genomic_DNA"/>
</dbReference>
<evidence type="ECO:0000313" key="2">
    <source>
        <dbReference type="Proteomes" id="UP000032946"/>
    </source>
</evidence>
<sequence length="58" mass="6373">MQFSGGAIGASDEPDFALTYLMDFSDAPYQLINNAFQDYIWAIATSRFSSPFSKGLPT</sequence>
<dbReference type="Proteomes" id="UP000032946">
    <property type="component" value="Chromosome"/>
</dbReference>
<dbReference type="RefSeq" id="WP_006625330.1">
    <property type="nucleotide sequence ID" value="NZ_FO818640.1"/>
</dbReference>
<reference evidence="1 2" key="1">
    <citation type="submission" date="2014-02" db="EMBL/GenBank/DDBJ databases">
        <authorList>
            <person name="Genoscope - CEA"/>
        </authorList>
    </citation>
    <scope>NUCLEOTIDE SEQUENCE [LARGE SCALE GENOMIC DNA]</scope>
    <source>
        <strain evidence="1 2">PCC 8005</strain>
    </source>
</reference>
<dbReference type="AlphaFoldDB" id="A0A9P1KFZ6"/>
<protein>
    <submittedName>
        <fullName evidence="1">Uncharacterized protein</fullName>
    </submittedName>
</protein>
<evidence type="ECO:0000313" key="1">
    <source>
        <dbReference type="EMBL" id="CDM95496.1"/>
    </source>
</evidence>
<gene>
    <name evidence="1" type="ORF">ARTHRO_30765</name>
</gene>
<name>A0A9P1KFZ6_9CYAN</name>
<accession>A0A9P1KFZ6</accession>
<proteinExistence type="predicted"/>
<organism evidence="1 2">
    <name type="scientific">Limnospira indica PCC 8005</name>
    <dbReference type="NCBI Taxonomy" id="376219"/>
    <lineage>
        <taxon>Bacteria</taxon>
        <taxon>Bacillati</taxon>
        <taxon>Cyanobacteriota</taxon>
        <taxon>Cyanophyceae</taxon>
        <taxon>Oscillatoriophycideae</taxon>
        <taxon>Oscillatoriales</taxon>
        <taxon>Sirenicapillariaceae</taxon>
        <taxon>Limnospira</taxon>
    </lineage>
</organism>
<keyword evidence="2" id="KW-1185">Reference proteome</keyword>